<reference evidence="2 3" key="1">
    <citation type="submission" date="2018-01" db="EMBL/GenBank/DDBJ databases">
        <title>Draft genome sequence of Jishengella sp. NA12.</title>
        <authorList>
            <person name="Sahin N."/>
            <person name="Ay H."/>
            <person name="Saygin H."/>
        </authorList>
    </citation>
    <scope>NUCLEOTIDE SEQUENCE [LARGE SCALE GENOMIC DNA]</scope>
    <source>
        <strain evidence="2 3">NA12</strain>
    </source>
</reference>
<dbReference type="GO" id="GO:0009231">
    <property type="term" value="P:riboflavin biosynthetic process"/>
    <property type="evidence" value="ECO:0007669"/>
    <property type="project" value="InterPro"/>
</dbReference>
<gene>
    <name evidence="2" type="ORF">C1I95_29510</name>
</gene>
<organism evidence="2 3">
    <name type="scientific">Micromonospora craterilacus</name>
    <dbReference type="NCBI Taxonomy" id="1655439"/>
    <lineage>
        <taxon>Bacteria</taxon>
        <taxon>Bacillati</taxon>
        <taxon>Actinomycetota</taxon>
        <taxon>Actinomycetes</taxon>
        <taxon>Micromonosporales</taxon>
        <taxon>Micromonosporaceae</taxon>
        <taxon>Micromonospora</taxon>
    </lineage>
</organism>
<comment type="caution">
    <text evidence="2">The sequence shown here is derived from an EMBL/GenBank/DDBJ whole genome shotgun (WGS) entry which is preliminary data.</text>
</comment>
<dbReference type="PANTHER" id="PTHR38011">
    <property type="entry name" value="DIHYDROFOLATE REDUCTASE FAMILY PROTEIN (AFU_ORTHOLOGUE AFUA_8G06820)"/>
    <property type="match status" value="1"/>
</dbReference>
<evidence type="ECO:0000259" key="1">
    <source>
        <dbReference type="Pfam" id="PF01872"/>
    </source>
</evidence>
<dbReference type="SUPFAM" id="SSF53597">
    <property type="entry name" value="Dihydrofolate reductase-like"/>
    <property type="match status" value="1"/>
</dbReference>
<protein>
    <submittedName>
        <fullName evidence="2">Deaminase</fullName>
    </submittedName>
</protein>
<dbReference type="EMBL" id="POTY01000281">
    <property type="protein sequence ID" value="PZG08935.1"/>
    <property type="molecule type" value="Genomic_DNA"/>
</dbReference>
<evidence type="ECO:0000313" key="2">
    <source>
        <dbReference type="EMBL" id="PZG08935.1"/>
    </source>
</evidence>
<keyword evidence="3" id="KW-1185">Reference proteome</keyword>
<dbReference type="AlphaFoldDB" id="A0A2W2DUX3"/>
<dbReference type="PANTHER" id="PTHR38011:SF11">
    <property type="entry name" value="2,5-DIAMINO-6-RIBOSYLAMINO-4(3H)-PYRIMIDINONE 5'-PHOSPHATE REDUCTASE"/>
    <property type="match status" value="1"/>
</dbReference>
<dbReference type="InterPro" id="IPR002734">
    <property type="entry name" value="RibDG_C"/>
</dbReference>
<sequence>MRKLVYYVASTIDGFIAAPDGSAEFFGLDPEVARHLATHWPQTFPTFAHSQLGIDRPQGRFDAVVMGRATYDPALKLGVTSPYAHLKQYVFTRSLPPSDDPAVEIVSADPVAFVRDLKQRSGGDIWLCGGGQLAGQLLSEVDELVVKLNPIVAGSGIPLVARAFDPQHLALVDATPVGGGVVVLRYTRSTAPGRARRRP</sequence>
<dbReference type="Pfam" id="PF01872">
    <property type="entry name" value="RibD_C"/>
    <property type="match status" value="1"/>
</dbReference>
<dbReference type="InterPro" id="IPR050765">
    <property type="entry name" value="Riboflavin_Biosynth_HTPR"/>
</dbReference>
<dbReference type="RefSeq" id="WP_111218779.1">
    <property type="nucleotide sequence ID" value="NZ_POTY01000281.1"/>
</dbReference>
<name>A0A2W2DUX3_9ACTN</name>
<dbReference type="GO" id="GO:0008703">
    <property type="term" value="F:5-amino-6-(5-phosphoribosylamino)uracil reductase activity"/>
    <property type="evidence" value="ECO:0007669"/>
    <property type="project" value="InterPro"/>
</dbReference>
<dbReference type="InterPro" id="IPR024072">
    <property type="entry name" value="DHFR-like_dom_sf"/>
</dbReference>
<accession>A0A2W2DUX3</accession>
<evidence type="ECO:0000313" key="3">
    <source>
        <dbReference type="Proteomes" id="UP000248924"/>
    </source>
</evidence>
<dbReference type="OrthoDB" id="195113at2"/>
<dbReference type="Proteomes" id="UP000248924">
    <property type="component" value="Unassembled WGS sequence"/>
</dbReference>
<proteinExistence type="predicted"/>
<feature type="domain" description="Bacterial bifunctional deaminase-reductase C-terminal" evidence="1">
    <location>
        <begin position="3"/>
        <end position="182"/>
    </location>
</feature>
<dbReference type="Gene3D" id="3.40.430.10">
    <property type="entry name" value="Dihydrofolate Reductase, subunit A"/>
    <property type="match status" value="1"/>
</dbReference>